<sequence>MLQVKIATPGAIAFANTGGNFRHIQKHPAHKLSFPQMMAHAKLVAEKTCIAK</sequence>
<proteinExistence type="predicted"/>
<dbReference type="EMBL" id="SLWL01000016">
    <property type="protein sequence ID" value="TCO10031.1"/>
    <property type="molecule type" value="Genomic_DNA"/>
</dbReference>
<keyword evidence="2" id="KW-1185">Reference proteome</keyword>
<comment type="caution">
    <text evidence="1">The sequence shown here is derived from an EMBL/GenBank/DDBJ whole genome shotgun (WGS) entry which is preliminary data.</text>
</comment>
<protein>
    <submittedName>
        <fullName evidence="1">Uncharacterized protein</fullName>
    </submittedName>
</protein>
<accession>A0A4R2GLU1</accession>
<evidence type="ECO:0000313" key="2">
    <source>
        <dbReference type="Proteomes" id="UP000294881"/>
    </source>
</evidence>
<reference evidence="1 2" key="1">
    <citation type="submission" date="2019-03" db="EMBL/GenBank/DDBJ databases">
        <title>Genomic Encyclopedia of Type Strains, Phase IV (KMG-IV): sequencing the most valuable type-strain genomes for metagenomic binning, comparative biology and taxonomic classification.</title>
        <authorList>
            <person name="Goeker M."/>
        </authorList>
    </citation>
    <scope>NUCLEOTIDE SEQUENCE [LARGE SCALE GENOMIC DNA]</scope>
    <source>
        <strain evidence="1 2">DSM 22958</strain>
    </source>
</reference>
<dbReference type="AlphaFoldDB" id="A0A4R2GLU1"/>
<dbReference type="Proteomes" id="UP000294881">
    <property type="component" value="Unassembled WGS sequence"/>
</dbReference>
<name>A0A4R2GLU1_9HYPH</name>
<evidence type="ECO:0000313" key="1">
    <source>
        <dbReference type="EMBL" id="TCO10031.1"/>
    </source>
</evidence>
<organism evidence="1 2">
    <name type="scientific">Camelimonas lactis</name>
    <dbReference type="NCBI Taxonomy" id="659006"/>
    <lineage>
        <taxon>Bacteria</taxon>
        <taxon>Pseudomonadati</taxon>
        <taxon>Pseudomonadota</taxon>
        <taxon>Alphaproteobacteria</taxon>
        <taxon>Hyphomicrobiales</taxon>
        <taxon>Chelatococcaceae</taxon>
        <taxon>Camelimonas</taxon>
    </lineage>
</organism>
<gene>
    <name evidence="1" type="ORF">EV666_11666</name>
</gene>
<dbReference type="RefSeq" id="WP_165910041.1">
    <property type="nucleotide sequence ID" value="NZ_JBHUNN010000002.1"/>
</dbReference>